<sequence>MATKTVINEPPRDIITPQVQASPDTSSGPNKTLSPTPCILVVGMAGAGKTTFVQRLTAHLHSKAAPPYVINLDPAVLKLPYPVNIDIRDTVNYKEVMKQYGLGPNGGIMTALNLFSTQFDQVLQYIEKRANEHSLVIFDTPGQLEVFTWSASGTIITDTLGLTLPTIVVYVLDTSRSVNPTTFMSNMLNACSILYKTTLPFILVMNKCDIIDNGFAVEWMKDFTVFRQALSQETSFMSNLVQSMSLALEEFYSNISSVGVSSLTGAGINEFLAAVDKGRVEYWDYLARRKKISEQREREMKEKTIDKLTELKKQSGKGTKLKLGLDLAVQPEYEYEIEDDIYGVGGESPDEGDLVHDEDLDLDES</sequence>
<dbReference type="GO" id="GO:0005737">
    <property type="term" value="C:cytoplasm"/>
    <property type="evidence" value="ECO:0007669"/>
    <property type="project" value="UniProtKB-SubCell"/>
</dbReference>
<keyword evidence="7" id="KW-0539">Nucleus</keyword>
<proteinExistence type="inferred from homology"/>
<dbReference type="Pfam" id="PF03029">
    <property type="entry name" value="ATP_bind_1"/>
    <property type="match status" value="1"/>
</dbReference>
<reference evidence="12 13" key="1">
    <citation type="journal article" date="2023" name="BMC Biol.">
        <title>The compact genome of the sponge Oopsacas minuta (Hexactinellida) is lacking key metazoan core genes.</title>
        <authorList>
            <person name="Santini S."/>
            <person name="Schenkelaars Q."/>
            <person name="Jourda C."/>
            <person name="Duchesne M."/>
            <person name="Belahbib H."/>
            <person name="Rocher C."/>
            <person name="Selva M."/>
            <person name="Riesgo A."/>
            <person name="Vervoort M."/>
            <person name="Leys S.P."/>
            <person name="Kodjabachian L."/>
            <person name="Le Bivic A."/>
            <person name="Borchiellini C."/>
            <person name="Claverie J.M."/>
            <person name="Renard E."/>
        </authorList>
    </citation>
    <scope>NUCLEOTIDE SEQUENCE [LARGE SCALE GENOMIC DNA]</scope>
    <source>
        <strain evidence="12">SPO-2</strain>
    </source>
</reference>
<evidence type="ECO:0000256" key="5">
    <source>
        <dbReference type="ARBA" id="ARBA00023054"/>
    </source>
</evidence>
<dbReference type="GO" id="GO:0005525">
    <property type="term" value="F:GTP binding"/>
    <property type="evidence" value="ECO:0007669"/>
    <property type="project" value="UniProtKB-KW"/>
</dbReference>
<evidence type="ECO:0000256" key="4">
    <source>
        <dbReference type="ARBA" id="ARBA00022801"/>
    </source>
</evidence>
<organism evidence="12 13">
    <name type="scientific">Oopsacas minuta</name>
    <dbReference type="NCBI Taxonomy" id="111878"/>
    <lineage>
        <taxon>Eukaryota</taxon>
        <taxon>Metazoa</taxon>
        <taxon>Porifera</taxon>
        <taxon>Hexactinellida</taxon>
        <taxon>Hexasterophora</taxon>
        <taxon>Lyssacinosida</taxon>
        <taxon>Leucopsacidae</taxon>
        <taxon>Oopsacas</taxon>
    </lineage>
</organism>
<dbReference type="EMBL" id="JAKMXF010000144">
    <property type="protein sequence ID" value="KAI6656569.1"/>
    <property type="molecule type" value="Genomic_DNA"/>
</dbReference>
<dbReference type="EC" id="3.6.5.-" evidence="9"/>
<dbReference type="GO" id="GO:0005634">
    <property type="term" value="C:nucleus"/>
    <property type="evidence" value="ECO:0007669"/>
    <property type="project" value="UniProtKB-SubCell"/>
</dbReference>
<dbReference type="SMART" id="SM00382">
    <property type="entry name" value="AAA"/>
    <property type="match status" value="1"/>
</dbReference>
<dbReference type="CDD" id="cd17870">
    <property type="entry name" value="GPN1"/>
    <property type="match status" value="1"/>
</dbReference>
<keyword evidence="2 9" id="KW-0963">Cytoplasm</keyword>
<evidence type="ECO:0000259" key="11">
    <source>
        <dbReference type="SMART" id="SM00382"/>
    </source>
</evidence>
<accession>A0AAV7K7U6</accession>
<comment type="subcellular location">
    <subcellularLocation>
        <location evidence="9">Cytoplasm</location>
    </subcellularLocation>
    <subcellularLocation>
        <location evidence="9">Nucleus</location>
    </subcellularLocation>
</comment>
<keyword evidence="5" id="KW-0175">Coiled coil</keyword>
<keyword evidence="13" id="KW-1185">Reference proteome</keyword>
<keyword evidence="6 9" id="KW-0342">GTP-binding</keyword>
<comment type="subunit">
    <text evidence="9">Binds to RNA polymerase II.</text>
</comment>
<name>A0AAV7K7U6_9METZ</name>
<dbReference type="Proteomes" id="UP001165289">
    <property type="component" value="Unassembled WGS sequence"/>
</dbReference>
<evidence type="ECO:0000313" key="12">
    <source>
        <dbReference type="EMBL" id="KAI6656569.1"/>
    </source>
</evidence>
<dbReference type="InterPro" id="IPR004130">
    <property type="entry name" value="Gpn"/>
</dbReference>
<keyword evidence="3 9" id="KW-0547">Nucleotide-binding</keyword>
<evidence type="ECO:0000313" key="13">
    <source>
        <dbReference type="Proteomes" id="UP001165289"/>
    </source>
</evidence>
<dbReference type="SUPFAM" id="SSF52540">
    <property type="entry name" value="P-loop containing nucleoside triphosphate hydrolases"/>
    <property type="match status" value="1"/>
</dbReference>
<dbReference type="GO" id="GO:0003924">
    <property type="term" value="F:GTPase activity"/>
    <property type="evidence" value="ECO:0007669"/>
    <property type="project" value="InterPro"/>
</dbReference>
<evidence type="ECO:0000256" key="10">
    <source>
        <dbReference type="SAM" id="MobiDB-lite"/>
    </source>
</evidence>
<keyword evidence="4 9" id="KW-0378">Hydrolase</keyword>
<dbReference type="InterPro" id="IPR003593">
    <property type="entry name" value="AAA+_ATPase"/>
</dbReference>
<dbReference type="InterPro" id="IPR030230">
    <property type="entry name" value="Gpn1/Npa3/XAB1"/>
</dbReference>
<feature type="domain" description="AAA+ ATPase" evidence="11">
    <location>
        <begin position="35"/>
        <end position="182"/>
    </location>
</feature>
<comment type="similarity">
    <text evidence="1 9">Belongs to the GPN-loop GTPase family.</text>
</comment>
<evidence type="ECO:0000256" key="8">
    <source>
        <dbReference type="ARBA" id="ARBA00055682"/>
    </source>
</evidence>
<evidence type="ECO:0000256" key="1">
    <source>
        <dbReference type="ARBA" id="ARBA00005290"/>
    </source>
</evidence>
<feature type="compositionally biased region" description="Polar residues" evidence="10">
    <location>
        <begin position="17"/>
        <end position="32"/>
    </location>
</feature>
<dbReference type="PANTHER" id="PTHR21231:SF8">
    <property type="entry name" value="GPN-LOOP GTPASE 1"/>
    <property type="match status" value="1"/>
</dbReference>
<feature type="region of interest" description="Disordered" evidence="10">
    <location>
        <begin position="1"/>
        <end position="32"/>
    </location>
</feature>
<evidence type="ECO:0000256" key="7">
    <source>
        <dbReference type="ARBA" id="ARBA00023242"/>
    </source>
</evidence>
<comment type="function">
    <text evidence="8 9">Small GTPase required for proper nuclear import of RNA polymerase II (RNAPII). May act at an RNAP assembly step prior to nuclear import.</text>
</comment>
<gene>
    <name evidence="12" type="ORF">LOD99_1364</name>
</gene>
<dbReference type="PRINTS" id="PR00449">
    <property type="entry name" value="RASTRNSFRMNG"/>
</dbReference>
<evidence type="ECO:0000256" key="2">
    <source>
        <dbReference type="ARBA" id="ARBA00022490"/>
    </source>
</evidence>
<protein>
    <recommendedName>
        <fullName evidence="9">GPN-loop GTPase</fullName>
        <ecNumber evidence="9">3.6.5.-</ecNumber>
    </recommendedName>
</protein>
<evidence type="ECO:0000256" key="9">
    <source>
        <dbReference type="RuleBase" id="RU365059"/>
    </source>
</evidence>
<evidence type="ECO:0000256" key="3">
    <source>
        <dbReference type="ARBA" id="ARBA00022741"/>
    </source>
</evidence>
<dbReference type="AlphaFoldDB" id="A0AAV7K7U6"/>
<comment type="caution">
    <text evidence="12">The sequence shown here is derived from an EMBL/GenBank/DDBJ whole genome shotgun (WGS) entry which is preliminary data.</text>
</comment>
<dbReference type="FunFam" id="3.40.50.300:FF:000888">
    <property type="entry name" value="GPN-loop GTPase 1"/>
    <property type="match status" value="1"/>
</dbReference>
<dbReference type="InterPro" id="IPR027417">
    <property type="entry name" value="P-loop_NTPase"/>
</dbReference>
<feature type="region of interest" description="Disordered" evidence="10">
    <location>
        <begin position="342"/>
        <end position="365"/>
    </location>
</feature>
<evidence type="ECO:0000256" key="6">
    <source>
        <dbReference type="ARBA" id="ARBA00023134"/>
    </source>
</evidence>
<dbReference type="PANTHER" id="PTHR21231">
    <property type="entry name" value="XPA-BINDING PROTEIN 1-RELATED"/>
    <property type="match status" value="1"/>
</dbReference>
<feature type="compositionally biased region" description="Acidic residues" evidence="10">
    <location>
        <begin position="348"/>
        <end position="365"/>
    </location>
</feature>
<dbReference type="Gene3D" id="3.40.50.300">
    <property type="entry name" value="P-loop containing nucleotide triphosphate hydrolases"/>
    <property type="match status" value="1"/>
</dbReference>